<sequence>MTSGAEHDCVITEADVIRKQQDHNDDIKRLATELFEGAHLEDSDPSLLKLSLDAIKTAVKSKQEAEALRVESRRNKFLFEVGDWFLGVINGLRKFKIIIKPTAMMRSY</sequence>
<reference evidence="1 2" key="1">
    <citation type="submission" date="2024-02" db="EMBL/GenBank/DDBJ databases">
        <title>De novo assembly and annotation of 12 fungi associated with fruit tree decline syndrome in Ontario, Canada.</title>
        <authorList>
            <person name="Sulman M."/>
            <person name="Ellouze W."/>
            <person name="Ilyukhin E."/>
        </authorList>
    </citation>
    <scope>NUCLEOTIDE SEQUENCE [LARGE SCALE GENOMIC DNA]</scope>
    <source>
        <strain evidence="1 2">M169</strain>
    </source>
</reference>
<evidence type="ECO:0000313" key="1">
    <source>
        <dbReference type="EMBL" id="KAK7733862.1"/>
    </source>
</evidence>
<name>A0ABR1PDZ1_DIAER</name>
<organism evidence="1 2">
    <name type="scientific">Diaporthe eres</name>
    <name type="common">Phomopsis oblonga</name>
    <dbReference type="NCBI Taxonomy" id="83184"/>
    <lineage>
        <taxon>Eukaryota</taxon>
        <taxon>Fungi</taxon>
        <taxon>Dikarya</taxon>
        <taxon>Ascomycota</taxon>
        <taxon>Pezizomycotina</taxon>
        <taxon>Sordariomycetes</taxon>
        <taxon>Sordariomycetidae</taxon>
        <taxon>Diaporthales</taxon>
        <taxon>Diaporthaceae</taxon>
        <taxon>Diaporthe</taxon>
        <taxon>Diaporthe eres species complex</taxon>
    </lineage>
</organism>
<dbReference type="Proteomes" id="UP001430848">
    <property type="component" value="Unassembled WGS sequence"/>
</dbReference>
<proteinExistence type="predicted"/>
<dbReference type="EMBL" id="JAKNSF020000017">
    <property type="protein sequence ID" value="KAK7733862.1"/>
    <property type="molecule type" value="Genomic_DNA"/>
</dbReference>
<evidence type="ECO:0000313" key="2">
    <source>
        <dbReference type="Proteomes" id="UP001430848"/>
    </source>
</evidence>
<comment type="caution">
    <text evidence="1">The sequence shown here is derived from an EMBL/GenBank/DDBJ whole genome shotgun (WGS) entry which is preliminary data.</text>
</comment>
<gene>
    <name evidence="1" type="ORF">SLS63_004648</name>
</gene>
<protein>
    <submittedName>
        <fullName evidence="1">Uncharacterized protein</fullName>
    </submittedName>
</protein>
<keyword evidence="2" id="KW-1185">Reference proteome</keyword>
<accession>A0ABR1PDZ1</accession>